<dbReference type="InterPro" id="IPR050629">
    <property type="entry name" value="STE20/SPS1-PAK"/>
</dbReference>
<evidence type="ECO:0000313" key="22">
    <source>
        <dbReference type="Proteomes" id="UP000256601"/>
    </source>
</evidence>
<feature type="region of interest" description="Disordered" evidence="17">
    <location>
        <begin position="1"/>
        <end position="48"/>
    </location>
</feature>
<evidence type="ECO:0000313" key="20">
    <source>
        <dbReference type="EMBL" id="RDW26616.1"/>
    </source>
</evidence>
<dbReference type="eggNOG" id="KOG0201">
    <property type="taxonomic scope" value="Eukaryota"/>
</dbReference>
<evidence type="ECO:0000256" key="15">
    <source>
        <dbReference type="ARBA" id="ARBA00048679"/>
    </source>
</evidence>
<evidence type="ECO:0000256" key="3">
    <source>
        <dbReference type="ARBA" id="ARBA00008874"/>
    </source>
</evidence>
<evidence type="ECO:0000256" key="10">
    <source>
        <dbReference type="ARBA" id="ARBA00022741"/>
    </source>
</evidence>
<evidence type="ECO:0000256" key="9">
    <source>
        <dbReference type="ARBA" id="ARBA00022723"/>
    </source>
</evidence>
<feature type="compositionally biased region" description="Low complexity" evidence="17">
    <location>
        <begin position="15"/>
        <end position="41"/>
    </location>
</feature>
<reference evidence="20 22" key="2">
    <citation type="submission" date="2018-07" db="EMBL/GenBank/DDBJ databases">
        <title>Draft Genome Assemblies for Five Robust Yarrowia lipolytica Strains Exhibiting High Lipid Production and Pentose Sugar Utilization and Sugar Alcohol Secretion from Undetoxified Lignocellulosic Biomass Hydrolysates.</title>
        <authorList>
            <consortium name="DOE Joint Genome Institute"/>
            <person name="Walker C."/>
            <person name="Ryu S."/>
            <person name="Na H."/>
            <person name="Zane M."/>
            <person name="LaButti K."/>
            <person name="Lipzen A."/>
            <person name="Haridas S."/>
            <person name="Barry K."/>
            <person name="Grigoriev I.V."/>
            <person name="Quarterman J."/>
            <person name="Slininger P."/>
            <person name="Dien B."/>
            <person name="Trinh C.T."/>
        </authorList>
    </citation>
    <scope>NUCLEOTIDE SEQUENCE [LARGE SCALE GENOMIC DNA]</scope>
    <source>
        <strain evidence="20 22">YB392</strain>
    </source>
</reference>
<keyword evidence="6" id="KW-0723">Serine/threonine-protein kinase</keyword>
<dbReference type="FunFam" id="1.10.510.10:FF:000411">
    <property type="entry name" value="Probable Ste20-like kinase Don3"/>
    <property type="match status" value="1"/>
</dbReference>
<keyword evidence="10 16" id="KW-0547">Nucleotide-binding</keyword>
<dbReference type="OrthoDB" id="248923at2759"/>
<dbReference type="InterPro" id="IPR011009">
    <property type="entry name" value="Kinase-like_dom_sf"/>
</dbReference>
<dbReference type="AlphaFoldDB" id="A0A1D8NFA1"/>
<evidence type="ECO:0000313" key="19">
    <source>
        <dbReference type="EMBL" id="AOW04318.1"/>
    </source>
</evidence>
<keyword evidence="12 16" id="KW-0067">ATP-binding</keyword>
<evidence type="ECO:0000256" key="2">
    <source>
        <dbReference type="ARBA" id="ARBA00004496"/>
    </source>
</evidence>
<dbReference type="OMA" id="ERWMERH"/>
<feature type="binding site" evidence="16">
    <location>
        <position position="88"/>
    </location>
    <ligand>
        <name>ATP</name>
        <dbReference type="ChEBI" id="CHEBI:30616"/>
    </ligand>
</feature>
<dbReference type="KEGG" id="yli:2911167"/>
<dbReference type="PROSITE" id="PS50011">
    <property type="entry name" value="PROTEIN_KINASE_DOM"/>
    <property type="match status" value="1"/>
</dbReference>
<dbReference type="InterPro" id="IPR017441">
    <property type="entry name" value="Protein_kinase_ATP_BS"/>
</dbReference>
<dbReference type="VEuPathDB" id="FungiDB:YALI1_D24718g"/>
<evidence type="ECO:0000256" key="6">
    <source>
        <dbReference type="ARBA" id="ARBA00022527"/>
    </source>
</evidence>
<evidence type="ECO:0000256" key="1">
    <source>
        <dbReference type="ARBA" id="ARBA00001946"/>
    </source>
</evidence>
<dbReference type="EC" id="2.7.11.1" evidence="4"/>
<dbReference type="RefSeq" id="XP_503033.1">
    <property type="nucleotide sequence ID" value="XM_503033.1"/>
</dbReference>
<comment type="subcellular location">
    <subcellularLocation>
        <location evidence="2">Cytoplasm</location>
    </subcellularLocation>
</comment>
<proteinExistence type="inferred from homology"/>
<dbReference type="PROSITE" id="PS00107">
    <property type="entry name" value="PROTEIN_KINASE_ATP"/>
    <property type="match status" value="1"/>
</dbReference>
<dbReference type="GO" id="GO:0005737">
    <property type="term" value="C:cytoplasm"/>
    <property type="evidence" value="ECO:0007669"/>
    <property type="project" value="UniProtKB-SubCell"/>
</dbReference>
<dbReference type="VEuPathDB" id="FungiDB:YALI0_D19470g"/>
<evidence type="ECO:0000256" key="11">
    <source>
        <dbReference type="ARBA" id="ARBA00022777"/>
    </source>
</evidence>
<evidence type="ECO:0000256" key="14">
    <source>
        <dbReference type="ARBA" id="ARBA00047899"/>
    </source>
</evidence>
<evidence type="ECO:0000256" key="16">
    <source>
        <dbReference type="PROSITE-ProRule" id="PRU10141"/>
    </source>
</evidence>
<keyword evidence="9" id="KW-0479">Metal-binding</keyword>
<keyword evidence="13" id="KW-0460">Magnesium</keyword>
<dbReference type="SUPFAM" id="SSF56112">
    <property type="entry name" value="Protein kinase-like (PK-like)"/>
    <property type="match status" value="1"/>
</dbReference>
<dbReference type="Proteomes" id="UP000256601">
    <property type="component" value="Unassembled WGS sequence"/>
</dbReference>
<dbReference type="EMBL" id="CP017556">
    <property type="protein sequence ID" value="AOW04318.1"/>
    <property type="molecule type" value="Genomic_DNA"/>
</dbReference>
<evidence type="ECO:0000259" key="18">
    <source>
        <dbReference type="PROSITE" id="PS50011"/>
    </source>
</evidence>
<evidence type="ECO:0000256" key="12">
    <source>
        <dbReference type="ARBA" id="ARBA00022840"/>
    </source>
</evidence>
<dbReference type="GO" id="GO:0005524">
    <property type="term" value="F:ATP binding"/>
    <property type="evidence" value="ECO:0007669"/>
    <property type="project" value="UniProtKB-UniRule"/>
</dbReference>
<organism evidence="19 21">
    <name type="scientific">Yarrowia lipolytica</name>
    <name type="common">Candida lipolytica</name>
    <dbReference type="NCBI Taxonomy" id="4952"/>
    <lineage>
        <taxon>Eukaryota</taxon>
        <taxon>Fungi</taxon>
        <taxon>Dikarya</taxon>
        <taxon>Ascomycota</taxon>
        <taxon>Saccharomycotina</taxon>
        <taxon>Dipodascomycetes</taxon>
        <taxon>Dipodascales</taxon>
        <taxon>Dipodascales incertae sedis</taxon>
        <taxon>Yarrowia</taxon>
    </lineage>
</organism>
<dbReference type="PANTHER" id="PTHR48012:SF27">
    <property type="entry name" value="SERINE_THREONINE-PROTEIN KINASE SID1"/>
    <property type="match status" value="1"/>
</dbReference>
<dbReference type="GeneID" id="2911167"/>
<keyword evidence="8" id="KW-0808">Transferase</keyword>
<protein>
    <recommendedName>
        <fullName evidence="4">non-specific serine/threonine protein kinase</fullName>
        <ecNumber evidence="4">2.7.11.1</ecNumber>
    </recommendedName>
</protein>
<dbReference type="CDD" id="cd06609">
    <property type="entry name" value="STKc_MST3_like"/>
    <property type="match status" value="1"/>
</dbReference>
<comment type="similarity">
    <text evidence="3">Belongs to the protein kinase superfamily. STE Ser/Thr protein kinase family. STE20 subfamily.</text>
</comment>
<evidence type="ECO:0000256" key="8">
    <source>
        <dbReference type="ARBA" id="ARBA00022679"/>
    </source>
</evidence>
<dbReference type="Gene3D" id="1.10.510.10">
    <property type="entry name" value="Transferase(Phosphotransferase) domain 1"/>
    <property type="match status" value="1"/>
</dbReference>
<dbReference type="PANTHER" id="PTHR48012">
    <property type="entry name" value="STERILE20-LIKE KINASE, ISOFORM B-RELATED"/>
    <property type="match status" value="1"/>
</dbReference>
<accession>A0A1D8NFA1</accession>
<dbReference type="GO" id="GO:0046872">
    <property type="term" value="F:metal ion binding"/>
    <property type="evidence" value="ECO:0007669"/>
    <property type="project" value="UniProtKB-KW"/>
</dbReference>
<dbReference type="SMART" id="SM00220">
    <property type="entry name" value="S_TKc"/>
    <property type="match status" value="1"/>
</dbReference>
<evidence type="ECO:0000256" key="13">
    <source>
        <dbReference type="ARBA" id="ARBA00022842"/>
    </source>
</evidence>
<name>A0A1D8NFA1_YARLL</name>
<evidence type="ECO:0000256" key="7">
    <source>
        <dbReference type="ARBA" id="ARBA00022553"/>
    </source>
</evidence>
<dbReference type="GO" id="GO:0004674">
    <property type="term" value="F:protein serine/threonine kinase activity"/>
    <property type="evidence" value="ECO:0007669"/>
    <property type="project" value="UniProtKB-KW"/>
</dbReference>
<comment type="catalytic activity">
    <reaction evidence="14">
        <text>L-threonyl-[protein] + ATP = O-phospho-L-threonyl-[protein] + ADP + H(+)</text>
        <dbReference type="Rhea" id="RHEA:46608"/>
        <dbReference type="Rhea" id="RHEA-COMP:11060"/>
        <dbReference type="Rhea" id="RHEA-COMP:11605"/>
        <dbReference type="ChEBI" id="CHEBI:15378"/>
        <dbReference type="ChEBI" id="CHEBI:30013"/>
        <dbReference type="ChEBI" id="CHEBI:30616"/>
        <dbReference type="ChEBI" id="CHEBI:61977"/>
        <dbReference type="ChEBI" id="CHEBI:456216"/>
        <dbReference type="EC" id="2.7.11.1"/>
    </reaction>
</comment>
<sequence length="547" mass="61406">MASASSELSRLANLTPRSISGSSSTSSSTTCPPRNTSRPSTAGSNSSIRSRHYSADQFELLEELGSGSFGVVYKAIDKVSGQIVAVKKIDLESSEDDIEEIQKEIAILSGCQDEHITTYYGCFVRGYKLWIIMEYLAGGSGLDLLKPGIFHEPEIAVMCRELLEGLIYLHDNGKIHRDVKAANVLVSSEGSVKLADFGVATQLSNNMSRRNTFVGTPFWMAPEVIRQEDYDTKADIWSLGITAIEFAKGEPPLSEYHPMKVLFLIPKAEPPTVPAGGNWSADFRDFVACCLRKNPAERPSGRQLLKHRFIRKAGKTSQLKLLVDRRERWMERHRKTKPKKMAVETVVSMDQVEEEDSWDFGTVKMETYLDKSMDSSSSTINPAVLRQLTISENNAPEVTLKNPLRKVFMSSESLGNSVKSVSSVSTAADGDTIKAGPPNVHALVRQCIEETYMEIGGESATNTQQHAMRRFAKGWNTLEQVDSKAEFFFVKQLFNQIIKNPKLVEQMTNKRTSKRISVGQQKERKRDQVEELMLGRWIEEFEEYDRY</sequence>
<keyword evidence="7" id="KW-0597">Phosphoprotein</keyword>
<keyword evidence="11 20" id="KW-0418">Kinase</keyword>
<evidence type="ECO:0000256" key="4">
    <source>
        <dbReference type="ARBA" id="ARBA00012513"/>
    </source>
</evidence>
<evidence type="ECO:0000256" key="5">
    <source>
        <dbReference type="ARBA" id="ARBA00022490"/>
    </source>
</evidence>
<comment type="catalytic activity">
    <reaction evidence="15">
        <text>L-seryl-[protein] + ATP = O-phospho-L-seryl-[protein] + ADP + H(+)</text>
        <dbReference type="Rhea" id="RHEA:17989"/>
        <dbReference type="Rhea" id="RHEA-COMP:9863"/>
        <dbReference type="Rhea" id="RHEA-COMP:11604"/>
        <dbReference type="ChEBI" id="CHEBI:15378"/>
        <dbReference type="ChEBI" id="CHEBI:29999"/>
        <dbReference type="ChEBI" id="CHEBI:30616"/>
        <dbReference type="ChEBI" id="CHEBI:83421"/>
        <dbReference type="ChEBI" id="CHEBI:456216"/>
        <dbReference type="EC" id="2.7.11.1"/>
    </reaction>
</comment>
<evidence type="ECO:0000256" key="17">
    <source>
        <dbReference type="SAM" id="MobiDB-lite"/>
    </source>
</evidence>
<dbReference type="EMBL" id="KZ858976">
    <property type="protein sequence ID" value="RDW26616.1"/>
    <property type="molecule type" value="Genomic_DNA"/>
</dbReference>
<gene>
    <name evidence="20" type="ORF">B0I71DRAFT_130532</name>
    <name evidence="19" type="ORF">YALI1_D24718g</name>
</gene>
<feature type="domain" description="Protein kinase" evidence="18">
    <location>
        <begin position="58"/>
        <end position="310"/>
    </location>
</feature>
<comment type="cofactor">
    <cofactor evidence="1">
        <name>Mg(2+)</name>
        <dbReference type="ChEBI" id="CHEBI:18420"/>
    </cofactor>
</comment>
<evidence type="ECO:0000313" key="21">
    <source>
        <dbReference type="Proteomes" id="UP000182444"/>
    </source>
</evidence>
<keyword evidence="5" id="KW-0963">Cytoplasm</keyword>
<dbReference type="InterPro" id="IPR000719">
    <property type="entry name" value="Prot_kinase_dom"/>
</dbReference>
<reference evidence="19 21" key="1">
    <citation type="journal article" date="2016" name="PLoS ONE">
        <title>Sequence Assembly of Yarrowia lipolytica Strain W29/CLIB89 Shows Transposable Element Diversity.</title>
        <authorList>
            <person name="Magnan C."/>
            <person name="Yu J."/>
            <person name="Chang I."/>
            <person name="Jahn E."/>
            <person name="Kanomata Y."/>
            <person name="Wu J."/>
            <person name="Zeller M."/>
            <person name="Oakes M."/>
            <person name="Baldi P."/>
            <person name="Sandmeyer S."/>
        </authorList>
    </citation>
    <scope>NUCLEOTIDE SEQUENCE [LARGE SCALE GENOMIC DNA]</scope>
    <source>
        <strain evidence="19">CLIB89</strain>
        <strain evidence="21">CLIB89(W29)</strain>
    </source>
</reference>
<dbReference type="Pfam" id="PF00069">
    <property type="entry name" value="Pkinase"/>
    <property type="match status" value="1"/>
</dbReference>
<dbReference type="Proteomes" id="UP000182444">
    <property type="component" value="Chromosome 1D"/>
</dbReference>